<keyword evidence="12" id="KW-0229">DNA integration</keyword>
<dbReference type="Pfam" id="PF14223">
    <property type="entry name" value="Retrotran_gag_2"/>
    <property type="match status" value="1"/>
</dbReference>
<dbReference type="CDD" id="cd09272">
    <property type="entry name" value="RNase_HI_RT_Ty1"/>
    <property type="match status" value="1"/>
</dbReference>
<dbReference type="Pfam" id="PF13976">
    <property type="entry name" value="gag_pre-integrs"/>
    <property type="match status" value="1"/>
</dbReference>
<keyword evidence="8" id="KW-0255">Endonuclease</keyword>
<dbReference type="Pfam" id="PF07727">
    <property type="entry name" value="RVT_2"/>
    <property type="match status" value="1"/>
</dbReference>
<feature type="compositionally biased region" description="Polar residues" evidence="19">
    <location>
        <begin position="756"/>
        <end position="770"/>
    </location>
</feature>
<dbReference type="GO" id="GO:0004519">
    <property type="term" value="F:endonuclease activity"/>
    <property type="evidence" value="ECO:0007669"/>
    <property type="project" value="UniProtKB-KW"/>
</dbReference>
<dbReference type="PROSITE" id="PS50994">
    <property type="entry name" value="INTEGRASE"/>
    <property type="match status" value="1"/>
</dbReference>
<keyword evidence="14" id="KW-0239">DNA-directed DNA polymerase</keyword>
<dbReference type="InterPro" id="IPR036397">
    <property type="entry name" value="RNaseH_sf"/>
</dbReference>
<dbReference type="Pfam" id="PF22936">
    <property type="entry name" value="Pol_BBD"/>
    <property type="match status" value="1"/>
</dbReference>
<dbReference type="PANTHER" id="PTHR42648:SF11">
    <property type="entry name" value="TRANSPOSON TY4-P GAG-POL POLYPROTEIN"/>
    <property type="match status" value="1"/>
</dbReference>
<dbReference type="GO" id="GO:0004190">
    <property type="term" value="F:aspartic-type endopeptidase activity"/>
    <property type="evidence" value="ECO:0007669"/>
    <property type="project" value="UniProtKB-KW"/>
</dbReference>
<dbReference type="SUPFAM" id="SSF56672">
    <property type="entry name" value="DNA/RNA polymerases"/>
    <property type="match status" value="1"/>
</dbReference>
<feature type="region of interest" description="Disordered" evidence="19">
    <location>
        <begin position="730"/>
        <end position="795"/>
    </location>
</feature>
<dbReference type="EMBL" id="CAVLGL010000035">
    <property type="protein sequence ID" value="CAK1581719.1"/>
    <property type="molecule type" value="Genomic_DNA"/>
</dbReference>
<evidence type="ECO:0000313" key="23">
    <source>
        <dbReference type="Proteomes" id="UP001314205"/>
    </source>
</evidence>
<evidence type="ECO:0000313" key="22">
    <source>
        <dbReference type="EMBL" id="CAK1581719.1"/>
    </source>
</evidence>
<evidence type="ECO:0000256" key="16">
    <source>
        <dbReference type="ARBA" id="ARBA00023172"/>
    </source>
</evidence>
<dbReference type="SUPFAM" id="SSF57756">
    <property type="entry name" value="Retrovirus zinc finger-like domains"/>
    <property type="match status" value="1"/>
</dbReference>
<keyword evidence="9" id="KW-0378">Hydrolase</keyword>
<feature type="domain" description="CCHC-type" evidence="20">
    <location>
        <begin position="241"/>
        <end position="255"/>
    </location>
</feature>
<dbReference type="InterPro" id="IPR013103">
    <property type="entry name" value="RVT_2"/>
</dbReference>
<gene>
    <name evidence="22" type="ORF">PARMNEM_LOCUS3352</name>
</gene>
<proteinExistence type="predicted"/>
<dbReference type="InterPro" id="IPR001584">
    <property type="entry name" value="Integrase_cat-core"/>
</dbReference>
<keyword evidence="7" id="KW-0064">Aspartyl protease</keyword>
<keyword evidence="16" id="KW-0233">DNA recombination</keyword>
<evidence type="ECO:0000256" key="7">
    <source>
        <dbReference type="ARBA" id="ARBA00022750"/>
    </source>
</evidence>
<keyword evidence="10" id="KW-0067">ATP-binding</keyword>
<keyword evidence="4" id="KW-0540">Nuclease</keyword>
<dbReference type="SMART" id="SM00343">
    <property type="entry name" value="ZnF_C2HC"/>
    <property type="match status" value="1"/>
</dbReference>
<dbReference type="GO" id="GO:0006310">
    <property type="term" value="P:DNA recombination"/>
    <property type="evidence" value="ECO:0007669"/>
    <property type="project" value="UniProtKB-KW"/>
</dbReference>
<feature type="compositionally biased region" description="Acidic residues" evidence="19">
    <location>
        <begin position="739"/>
        <end position="749"/>
    </location>
</feature>
<dbReference type="PROSITE" id="PS50158">
    <property type="entry name" value="ZF_CCHC"/>
    <property type="match status" value="1"/>
</dbReference>
<keyword evidence="11" id="KW-0460">Magnesium</keyword>
<dbReference type="InterPro" id="IPR054722">
    <property type="entry name" value="PolX-like_BBD"/>
</dbReference>
<feature type="region of interest" description="Disordered" evidence="19">
    <location>
        <begin position="206"/>
        <end position="234"/>
    </location>
</feature>
<keyword evidence="18" id="KW-0863">Zinc-finger</keyword>
<evidence type="ECO:0000256" key="11">
    <source>
        <dbReference type="ARBA" id="ARBA00022842"/>
    </source>
</evidence>
<dbReference type="Gene3D" id="4.10.60.10">
    <property type="entry name" value="Zinc finger, CCHC-type"/>
    <property type="match status" value="1"/>
</dbReference>
<keyword evidence="6" id="KW-0547">Nucleotide-binding</keyword>
<keyword evidence="14" id="KW-0808">Transferase</keyword>
<evidence type="ECO:0000259" key="21">
    <source>
        <dbReference type="PROSITE" id="PS50994"/>
    </source>
</evidence>
<comment type="function">
    <text evidence="1">The aspartyl protease (PR) mediates the proteolytic cleavages of the Gag and Gag-Pol polyproteins after assembly of the VLP.</text>
</comment>
<dbReference type="GO" id="GO:0003887">
    <property type="term" value="F:DNA-directed DNA polymerase activity"/>
    <property type="evidence" value="ECO:0007669"/>
    <property type="project" value="UniProtKB-KW"/>
</dbReference>
<keyword evidence="14" id="KW-0548">Nucleotidyltransferase</keyword>
<keyword evidence="13" id="KW-0695">RNA-directed DNA polymerase</keyword>
<evidence type="ECO:0000256" key="1">
    <source>
        <dbReference type="ARBA" id="ARBA00002180"/>
    </source>
</evidence>
<evidence type="ECO:0000256" key="8">
    <source>
        <dbReference type="ARBA" id="ARBA00022759"/>
    </source>
</evidence>
<evidence type="ECO:0000256" key="15">
    <source>
        <dbReference type="ARBA" id="ARBA00023113"/>
    </source>
</evidence>
<dbReference type="InterPro" id="IPR012337">
    <property type="entry name" value="RNaseH-like_sf"/>
</dbReference>
<evidence type="ECO:0000256" key="10">
    <source>
        <dbReference type="ARBA" id="ARBA00022840"/>
    </source>
</evidence>
<dbReference type="GO" id="GO:0015074">
    <property type="term" value="P:DNA integration"/>
    <property type="evidence" value="ECO:0007669"/>
    <property type="project" value="UniProtKB-KW"/>
</dbReference>
<dbReference type="Gene3D" id="3.30.420.10">
    <property type="entry name" value="Ribonuclease H-like superfamily/Ribonuclease H"/>
    <property type="match status" value="1"/>
</dbReference>
<keyword evidence="15" id="KW-0917">Virion maturation</keyword>
<evidence type="ECO:0000256" key="17">
    <source>
        <dbReference type="ARBA" id="ARBA00023268"/>
    </source>
</evidence>
<evidence type="ECO:0000256" key="19">
    <source>
        <dbReference type="SAM" id="MobiDB-lite"/>
    </source>
</evidence>
<keyword evidence="17" id="KW-0511">Multifunctional enzyme</keyword>
<keyword evidence="5" id="KW-0479">Metal-binding</keyword>
<dbReference type="GO" id="GO:0008270">
    <property type="term" value="F:zinc ion binding"/>
    <property type="evidence" value="ECO:0007669"/>
    <property type="project" value="UniProtKB-KW"/>
</dbReference>
<dbReference type="Pfam" id="PF25597">
    <property type="entry name" value="SH3_retrovirus"/>
    <property type="match status" value="1"/>
</dbReference>
<evidence type="ECO:0000259" key="20">
    <source>
        <dbReference type="PROSITE" id="PS50158"/>
    </source>
</evidence>
<evidence type="ECO:0000256" key="12">
    <source>
        <dbReference type="ARBA" id="ARBA00022908"/>
    </source>
</evidence>
<name>A0AAV1KHC5_9NEOP</name>
<evidence type="ECO:0000256" key="14">
    <source>
        <dbReference type="ARBA" id="ARBA00022932"/>
    </source>
</evidence>
<evidence type="ECO:0008006" key="24">
    <source>
        <dbReference type="Google" id="ProtNLM"/>
    </source>
</evidence>
<dbReference type="Pfam" id="PF00098">
    <property type="entry name" value="zf-CCHC"/>
    <property type="match status" value="1"/>
</dbReference>
<dbReference type="InterPro" id="IPR025724">
    <property type="entry name" value="GAG-pre-integrase_dom"/>
</dbReference>
<evidence type="ECO:0000256" key="6">
    <source>
        <dbReference type="ARBA" id="ARBA00022741"/>
    </source>
</evidence>
<evidence type="ECO:0000256" key="4">
    <source>
        <dbReference type="ARBA" id="ARBA00022722"/>
    </source>
</evidence>
<dbReference type="Proteomes" id="UP001314205">
    <property type="component" value="Unassembled WGS sequence"/>
</dbReference>
<protein>
    <recommendedName>
        <fullName evidence="24">Retrovirus-related Pol polyprotein from transposon TNT 1-94</fullName>
    </recommendedName>
</protein>
<evidence type="ECO:0000256" key="5">
    <source>
        <dbReference type="ARBA" id="ARBA00022723"/>
    </source>
</evidence>
<evidence type="ECO:0000256" key="3">
    <source>
        <dbReference type="ARBA" id="ARBA00022670"/>
    </source>
</evidence>
<dbReference type="InterPro" id="IPR036875">
    <property type="entry name" value="Znf_CCHC_sf"/>
</dbReference>
<evidence type="ECO:0000256" key="9">
    <source>
        <dbReference type="ARBA" id="ARBA00022801"/>
    </source>
</evidence>
<comment type="caution">
    <text evidence="22">The sequence shown here is derived from an EMBL/GenBank/DDBJ whole genome shotgun (WGS) entry which is preliminary data.</text>
</comment>
<keyword evidence="2" id="KW-1188">Viral release from host cell</keyword>
<keyword evidence="3" id="KW-0645">Protease</keyword>
<dbReference type="Pfam" id="PF00665">
    <property type="entry name" value="rve"/>
    <property type="match status" value="1"/>
</dbReference>
<evidence type="ECO:0000256" key="2">
    <source>
        <dbReference type="ARBA" id="ARBA00022612"/>
    </source>
</evidence>
<dbReference type="GO" id="GO:0005524">
    <property type="term" value="F:ATP binding"/>
    <property type="evidence" value="ECO:0007669"/>
    <property type="project" value="UniProtKB-KW"/>
</dbReference>
<dbReference type="InterPro" id="IPR039537">
    <property type="entry name" value="Retrotran_Ty1/copia-like"/>
</dbReference>
<dbReference type="GO" id="GO:0003964">
    <property type="term" value="F:RNA-directed DNA polymerase activity"/>
    <property type="evidence" value="ECO:0007669"/>
    <property type="project" value="UniProtKB-KW"/>
</dbReference>
<feature type="domain" description="Integrase catalytic" evidence="21">
    <location>
        <begin position="459"/>
        <end position="634"/>
    </location>
</feature>
<dbReference type="GO" id="GO:0006508">
    <property type="term" value="P:proteolysis"/>
    <property type="evidence" value="ECO:0007669"/>
    <property type="project" value="UniProtKB-KW"/>
</dbReference>
<sequence length="1321" mass="149632">MNSSLIASVPKLKGRENYDDWAFAVQNLLVLEDTDKYLKQEAAATDAAQTVADARARAKLILTIDTSLFVHIKETKTTKELWSKLKALFDDAGFSRRITLLRHLISIRLETCENMTSYVTQIVETSQRLSGTGFIINDDWVGSLLLAGLPDKFMPMIMAIEHSGIQITADSIKTKLLDMENGGSVEVNGNDNSAFIARSWQKKKLGKVGSNSKHGGPTPNIYAPSTSMSKSNDRNNKTITCYKCKQSGHFMSQCPFRNEKTEKKKQTNAFSVVFLSGYFNKCDWYVDSGASTHMTTNESWLTNRTDSSSLPEITVANNMKVPVLCAGEVDVTTSFGYKVTVKNVLCVPTLATNLLSVSELIRNGNSVVFEPDRCLIKNRLGNLVAEAELVNNVYKLILQNETCLLSSSTVDGQTWHRRLGHLNSTDMNKMKQGLVNGMDYSDKFVTSKSSCQICCEGKQSRLPFTTGTRATEILQIVHSDICGPMECKSIGGARYFLLFIDDFTRMTFIYFLKCKSETLTCFKEFKSMVENFQNRKIKILRTDNGCEYCSNDFRDFLKHEGVIHQKSNAYTPEQNGLSERSNRTIVERARCLLFEAELDKKFWAEAANTAVYLKNRSTASGIEKTPYEMWYGRKPDLQHLRVYGSPVMVHTPKEKRAKWDRKSRKHILVGYSDNVKGYRIYDPVKNKVTTSRDVIIHEKPKRLKTVTVSLESTDSVGELVEESVVKLEPLNKSSSSESEYMDVEEESLESEACGENLNTEQTGSTPQSTEEASDIPHADTATPVTEVTEKRQRRKPDRYGIVNMCATATGEDELTYAEAISGPEGLMWSQAMAEELQSFQDNQAWEVVDTPSNASVVQCKWVFKKKFDSDNKVTYRARLVAKGFTQKAGIDYQETFSPVIRHSTLRLLFAISVQLDMDITHLDVKTAFLNGHLKESIFMHLPEGFPINNSNKVLKLRKAVYGLKQSSLAWYKRVEGILCKSGFRKCKLEPCVFVKNHSDNKKTIVGLYVDDFLVYSNCKSESDNLIEILSQKFKIKNLGQVRNYLGMRVNINKSTNVITLDQEQYINQLLEKFDMSECHAVETPIECKLNVGKSNVCEQKLPYQKLIGSLMYLAVLTRPDISYSVSYLSQFNNCYSYVHWNYAKRILKYLSQTKTYCLKYSKESAELVGFVDADWASDATDRRSYTGFCFIKSGAVISWESKKQRTVALSSCEAEYMALSEACREAIYLQKLEFEIIGSCSKIVMYNDSQSALKLANNDQSHKRSKHIDIRYHFIREVLRNDIIEARYLSTANMPADLLTKGLPAVKHYKFMKDFGIVNLE</sequence>
<dbReference type="GO" id="GO:0042575">
    <property type="term" value="C:DNA polymerase complex"/>
    <property type="evidence" value="ECO:0007669"/>
    <property type="project" value="UniProtKB-ARBA"/>
</dbReference>
<evidence type="ECO:0000256" key="18">
    <source>
        <dbReference type="PROSITE-ProRule" id="PRU00047"/>
    </source>
</evidence>
<keyword evidence="23" id="KW-1185">Reference proteome</keyword>
<keyword evidence="18" id="KW-0862">Zinc</keyword>
<dbReference type="SUPFAM" id="SSF53098">
    <property type="entry name" value="Ribonuclease H-like"/>
    <property type="match status" value="1"/>
</dbReference>
<organism evidence="22 23">
    <name type="scientific">Parnassius mnemosyne</name>
    <name type="common">clouded apollo</name>
    <dbReference type="NCBI Taxonomy" id="213953"/>
    <lineage>
        <taxon>Eukaryota</taxon>
        <taxon>Metazoa</taxon>
        <taxon>Ecdysozoa</taxon>
        <taxon>Arthropoda</taxon>
        <taxon>Hexapoda</taxon>
        <taxon>Insecta</taxon>
        <taxon>Pterygota</taxon>
        <taxon>Neoptera</taxon>
        <taxon>Endopterygota</taxon>
        <taxon>Lepidoptera</taxon>
        <taxon>Glossata</taxon>
        <taxon>Ditrysia</taxon>
        <taxon>Papilionoidea</taxon>
        <taxon>Papilionidae</taxon>
        <taxon>Parnassiinae</taxon>
        <taxon>Parnassini</taxon>
        <taxon>Parnassius</taxon>
        <taxon>Driopa</taxon>
    </lineage>
</organism>
<dbReference type="InterPro" id="IPR001878">
    <property type="entry name" value="Znf_CCHC"/>
</dbReference>
<dbReference type="InterPro" id="IPR043502">
    <property type="entry name" value="DNA/RNA_pol_sf"/>
</dbReference>
<dbReference type="InterPro" id="IPR057670">
    <property type="entry name" value="SH3_retrovirus"/>
</dbReference>
<evidence type="ECO:0000256" key="13">
    <source>
        <dbReference type="ARBA" id="ARBA00022918"/>
    </source>
</evidence>
<reference evidence="22 23" key="1">
    <citation type="submission" date="2023-11" db="EMBL/GenBank/DDBJ databases">
        <authorList>
            <person name="Hedman E."/>
            <person name="Englund M."/>
            <person name="Stromberg M."/>
            <person name="Nyberg Akerstrom W."/>
            <person name="Nylinder S."/>
            <person name="Jareborg N."/>
            <person name="Kallberg Y."/>
            <person name="Kronander E."/>
        </authorList>
    </citation>
    <scope>NUCLEOTIDE SEQUENCE [LARGE SCALE GENOMIC DNA]</scope>
</reference>
<dbReference type="PANTHER" id="PTHR42648">
    <property type="entry name" value="TRANSPOSASE, PUTATIVE-RELATED"/>
    <property type="match status" value="1"/>
</dbReference>
<dbReference type="GO" id="GO:0003676">
    <property type="term" value="F:nucleic acid binding"/>
    <property type="evidence" value="ECO:0007669"/>
    <property type="project" value="InterPro"/>
</dbReference>
<accession>A0AAV1KHC5</accession>